<accession>A0A0E9USW7</accession>
<proteinExistence type="predicted"/>
<evidence type="ECO:0000313" key="1">
    <source>
        <dbReference type="EMBL" id="JAH68836.1"/>
    </source>
</evidence>
<dbReference type="EMBL" id="GBXM01039741">
    <property type="protein sequence ID" value="JAH68836.1"/>
    <property type="molecule type" value="Transcribed_RNA"/>
</dbReference>
<protein>
    <submittedName>
        <fullName evidence="1">Uncharacterized protein</fullName>
    </submittedName>
</protein>
<sequence>MPFQTLYAEGLL</sequence>
<reference evidence="1" key="1">
    <citation type="submission" date="2014-11" db="EMBL/GenBank/DDBJ databases">
        <authorList>
            <person name="Amaro Gonzalez C."/>
        </authorList>
    </citation>
    <scope>NUCLEOTIDE SEQUENCE</scope>
</reference>
<reference evidence="1" key="2">
    <citation type="journal article" date="2015" name="Fish Shellfish Immunol.">
        <title>Early steps in the European eel (Anguilla anguilla)-Vibrio vulnificus interaction in the gills: Role of the RtxA13 toxin.</title>
        <authorList>
            <person name="Callol A."/>
            <person name="Pajuelo D."/>
            <person name="Ebbesson L."/>
            <person name="Teles M."/>
            <person name="MacKenzie S."/>
            <person name="Amaro C."/>
        </authorList>
    </citation>
    <scope>NUCLEOTIDE SEQUENCE</scope>
</reference>
<name>A0A0E9USW7_ANGAN</name>
<organism evidence="1">
    <name type="scientific">Anguilla anguilla</name>
    <name type="common">European freshwater eel</name>
    <name type="synonym">Muraena anguilla</name>
    <dbReference type="NCBI Taxonomy" id="7936"/>
    <lineage>
        <taxon>Eukaryota</taxon>
        <taxon>Metazoa</taxon>
        <taxon>Chordata</taxon>
        <taxon>Craniata</taxon>
        <taxon>Vertebrata</taxon>
        <taxon>Euteleostomi</taxon>
        <taxon>Actinopterygii</taxon>
        <taxon>Neopterygii</taxon>
        <taxon>Teleostei</taxon>
        <taxon>Anguilliformes</taxon>
        <taxon>Anguillidae</taxon>
        <taxon>Anguilla</taxon>
    </lineage>
</organism>